<dbReference type="PROSITE" id="PS50234">
    <property type="entry name" value="VWFA"/>
    <property type="match status" value="1"/>
</dbReference>
<dbReference type="InterPro" id="IPR036465">
    <property type="entry name" value="vWFA_dom_sf"/>
</dbReference>
<dbReference type="Pfam" id="PF00092">
    <property type="entry name" value="VWA"/>
    <property type="match status" value="1"/>
</dbReference>
<dbReference type="RefSeq" id="WP_014201695.1">
    <property type="nucleotide sequence ID" value="NC_016599.1"/>
</dbReference>
<evidence type="ECO:0000259" key="2">
    <source>
        <dbReference type="PROSITE" id="PS50234"/>
    </source>
</evidence>
<gene>
    <name evidence="3" type="ordered locus">Oweho_1341</name>
</gene>
<reference evidence="3 4" key="1">
    <citation type="journal article" date="2012" name="Stand. Genomic Sci.">
        <title>Genome sequence of the orange-pigmented seawater bacterium Owenweeksia hongkongensis type strain (UST20020801(T)).</title>
        <authorList>
            <person name="Riedel T."/>
            <person name="Held B."/>
            <person name="Nolan M."/>
            <person name="Lucas S."/>
            <person name="Lapidus A."/>
            <person name="Tice H."/>
            <person name="Del Rio T.G."/>
            <person name="Cheng J.F."/>
            <person name="Han C."/>
            <person name="Tapia R."/>
            <person name="Goodwin L.A."/>
            <person name="Pitluck S."/>
            <person name="Liolios K."/>
            <person name="Mavromatis K."/>
            <person name="Pagani I."/>
            <person name="Ivanova N."/>
            <person name="Mikhailova N."/>
            <person name="Pati A."/>
            <person name="Chen A."/>
            <person name="Palaniappan K."/>
            <person name="Rohde M."/>
            <person name="Tindall B.J."/>
            <person name="Detter J.C."/>
            <person name="Goker M."/>
            <person name="Woyke T."/>
            <person name="Bristow J."/>
            <person name="Eisen J.A."/>
            <person name="Markowitz V."/>
            <person name="Hugenholtz P."/>
            <person name="Klenk H.P."/>
            <person name="Kyrpides N.C."/>
        </authorList>
    </citation>
    <scope>NUCLEOTIDE SEQUENCE</scope>
    <source>
        <strain evidence="4">DSM 17368 / JCM 12287 / NRRL B-23963</strain>
    </source>
</reference>
<proteinExistence type="predicted"/>
<dbReference type="SMART" id="SM00327">
    <property type="entry name" value="VWA"/>
    <property type="match status" value="1"/>
</dbReference>
<dbReference type="OrthoDB" id="5348860at2"/>
<dbReference type="AlphaFoldDB" id="G8R7I6"/>
<protein>
    <submittedName>
        <fullName evidence="3">Mg-chelatase subunit ChlD</fullName>
    </submittedName>
</protein>
<sequence length="459" mass="51419">MRRYFHIALFISLCFSTLVSGQTQKQEQEVTRILFVFDGSQSMYARWQSGTKIDIAQRLMNQMLDSLQSLQSESFQLALRVYGHQKPVPPQDCNDTRLEVPFKYNNFASIKRVLRGLSPKGTTPIARSLLRSASDFPPCDNCRNIIILITDGVEACDEDPCAASLALQKKGIILKPFVIGIGLDKEFKQTFDCVGNYYDAADEETFKNVLGVVISQALDNTSAQINLLDQYDLPSETDVAITFYDEVSGQIKKQLVHTLNFKGNPDTIHLDPLVRYKMVVHSIPEQTEEHINIAPGKHNQIGLKMPRGGLELKVTSRSSGDLKCIVREHNSKAILHVQDFNTTQRYITGYYDLELLTLPRYVMPNQKIEAGKTTTIAIPPPGKVNFSSSAPGYGSILVENGNTMEWVTDLDENTARQSLNLQPGNYKVVFRSKSSRKSEYSVTRTFTISSGSTTIVKLN</sequence>
<dbReference type="SUPFAM" id="SSF53300">
    <property type="entry name" value="vWA-like"/>
    <property type="match status" value="1"/>
</dbReference>
<dbReference type="PATRIC" id="fig|926562.3.peg.1352"/>
<keyword evidence="4" id="KW-1185">Reference proteome</keyword>
<dbReference type="Gene3D" id="3.40.50.410">
    <property type="entry name" value="von Willebrand factor, type A domain"/>
    <property type="match status" value="1"/>
</dbReference>
<dbReference type="InterPro" id="IPR002035">
    <property type="entry name" value="VWF_A"/>
</dbReference>
<dbReference type="KEGG" id="oho:Oweho_1341"/>
<dbReference type="eggNOG" id="COG2304">
    <property type="taxonomic scope" value="Bacteria"/>
</dbReference>
<dbReference type="STRING" id="926562.Oweho_1341"/>
<dbReference type="HOGENOM" id="CLU_590325_0_0_10"/>
<feature type="signal peptide" evidence="1">
    <location>
        <begin position="1"/>
        <end position="21"/>
    </location>
</feature>
<accession>G8R7I6</accession>
<evidence type="ECO:0000313" key="4">
    <source>
        <dbReference type="Proteomes" id="UP000005631"/>
    </source>
</evidence>
<name>G8R7I6_OWEHD</name>
<keyword evidence="1" id="KW-0732">Signal</keyword>
<evidence type="ECO:0000313" key="3">
    <source>
        <dbReference type="EMBL" id="AEV32339.1"/>
    </source>
</evidence>
<feature type="chain" id="PRO_5003514786" evidence="1">
    <location>
        <begin position="22"/>
        <end position="459"/>
    </location>
</feature>
<organism evidence="3 4">
    <name type="scientific">Owenweeksia hongkongensis (strain DSM 17368 / CIP 108786 / JCM 12287 / NRRL B-23963 / UST20020801)</name>
    <dbReference type="NCBI Taxonomy" id="926562"/>
    <lineage>
        <taxon>Bacteria</taxon>
        <taxon>Pseudomonadati</taxon>
        <taxon>Bacteroidota</taxon>
        <taxon>Flavobacteriia</taxon>
        <taxon>Flavobacteriales</taxon>
        <taxon>Owenweeksiaceae</taxon>
        <taxon>Owenweeksia</taxon>
    </lineage>
</organism>
<dbReference type="EMBL" id="CP003156">
    <property type="protein sequence ID" value="AEV32339.1"/>
    <property type="molecule type" value="Genomic_DNA"/>
</dbReference>
<dbReference type="Proteomes" id="UP000005631">
    <property type="component" value="Chromosome"/>
</dbReference>
<evidence type="ECO:0000256" key="1">
    <source>
        <dbReference type="SAM" id="SignalP"/>
    </source>
</evidence>
<feature type="domain" description="VWFA" evidence="2">
    <location>
        <begin position="32"/>
        <end position="225"/>
    </location>
</feature>